<evidence type="ECO:0000256" key="2">
    <source>
        <dbReference type="SAM" id="SignalP"/>
    </source>
</evidence>
<accession>A0AAQ1UHR1</accession>
<feature type="region of interest" description="Disordered" evidence="1">
    <location>
        <begin position="29"/>
        <end position="48"/>
    </location>
</feature>
<dbReference type="CDD" id="cd03524">
    <property type="entry name" value="RPA2_OBF_family"/>
    <property type="match status" value="1"/>
</dbReference>
<dbReference type="AlphaFoldDB" id="A0AAQ1UHR1"/>
<dbReference type="RefSeq" id="WP_115153395.1">
    <property type="nucleotide sequence ID" value="NZ_DBFWLE010000010.1"/>
</dbReference>
<organism evidence="3 4">
    <name type="scientific">Segatella buccae</name>
    <dbReference type="NCBI Taxonomy" id="28126"/>
    <lineage>
        <taxon>Bacteria</taxon>
        <taxon>Pseudomonadati</taxon>
        <taxon>Bacteroidota</taxon>
        <taxon>Bacteroidia</taxon>
        <taxon>Bacteroidales</taxon>
        <taxon>Prevotellaceae</taxon>
        <taxon>Segatella</taxon>
    </lineage>
</organism>
<evidence type="ECO:0000313" key="3">
    <source>
        <dbReference type="EMBL" id="SUB79665.1"/>
    </source>
</evidence>
<evidence type="ECO:0000256" key="1">
    <source>
        <dbReference type="SAM" id="MobiDB-lite"/>
    </source>
</evidence>
<dbReference type="PROSITE" id="PS51257">
    <property type="entry name" value="PROKAR_LIPOPROTEIN"/>
    <property type="match status" value="1"/>
</dbReference>
<reference evidence="3 4" key="1">
    <citation type="submission" date="2018-06" db="EMBL/GenBank/DDBJ databases">
        <authorList>
            <consortium name="Pathogen Informatics"/>
            <person name="Doyle S."/>
        </authorList>
    </citation>
    <scope>NUCLEOTIDE SEQUENCE [LARGE SCALE GENOMIC DNA]</scope>
    <source>
        <strain evidence="3 4">NCTC13063</strain>
    </source>
</reference>
<name>A0AAQ1UHR1_9BACT</name>
<comment type="caution">
    <text evidence="3">The sequence shown here is derived from an EMBL/GenBank/DDBJ whole genome shotgun (WGS) entry which is preliminary data.</text>
</comment>
<sequence length="450" mass="47784">MKKLIYSMVALAMTAMTFTSCEDVPMPYNLPQKEDVKPLPEAKGSGTKEDPYNVAAALGKIKAQAANVNTEPMYVKGKIASISSVETATYGNATYYISDDGTATNQLYIFQSLYLGNKKFTSQEQIKVGDEVVVYGPFVNYNGNKPETVGKGATYLYSLNGKTEEGGNTGGETGTPKGDGTQASPFNAAAAAKAAKALDESGKVENVYITGIVSSVKDVNTQYGNATYAISDDGKEAGQFSVFRGLYLDGAKFTSADQIKVGQKVVILGTLVNYKGNTPQVAQGSKIISIDGGSTTPETPQTGEKTITIDATGMGFTKGQPLTVFTSTDGTKLEFAQGSGKSAPAYYDGTYASVRMYAQNTLTVTATKEIAKIVIMTSDPYTKDGVTTKYNGNNEAFAQVGANKFPITKDSDTQISFNGLNGKNVVINNDFTESKGGIQLRVKSIIITYK</sequence>
<proteinExistence type="predicted"/>
<feature type="compositionally biased region" description="Basic and acidic residues" evidence="1">
    <location>
        <begin position="32"/>
        <end position="48"/>
    </location>
</feature>
<dbReference type="EMBL" id="UGTJ01000001">
    <property type="protein sequence ID" value="SUB79665.1"/>
    <property type="molecule type" value="Genomic_DNA"/>
</dbReference>
<keyword evidence="2" id="KW-0732">Signal</keyword>
<gene>
    <name evidence="3" type="ORF">NCTC13063_00934</name>
</gene>
<feature type="chain" id="PRO_5043051552" evidence="2">
    <location>
        <begin position="22"/>
        <end position="450"/>
    </location>
</feature>
<feature type="signal peptide" evidence="2">
    <location>
        <begin position="1"/>
        <end position="21"/>
    </location>
</feature>
<evidence type="ECO:0000313" key="4">
    <source>
        <dbReference type="Proteomes" id="UP000255283"/>
    </source>
</evidence>
<dbReference type="Proteomes" id="UP000255283">
    <property type="component" value="Unassembled WGS sequence"/>
</dbReference>
<protein>
    <submittedName>
        <fullName evidence="3">OB-fold nucleic acid binding domain</fullName>
    </submittedName>
</protein>